<dbReference type="PROSITE" id="PS51186">
    <property type="entry name" value="GNAT"/>
    <property type="match status" value="1"/>
</dbReference>
<dbReference type="InterPro" id="IPR016181">
    <property type="entry name" value="Acyl_CoA_acyltransferase"/>
</dbReference>
<gene>
    <name evidence="2" type="ORF">EV653_7233</name>
</gene>
<evidence type="ECO:0000259" key="1">
    <source>
        <dbReference type="PROSITE" id="PS51186"/>
    </source>
</evidence>
<dbReference type="CDD" id="cd04301">
    <property type="entry name" value="NAT_SF"/>
    <property type="match status" value="1"/>
</dbReference>
<dbReference type="AlphaFoldDB" id="A0A4R8BSB8"/>
<accession>A0A4R8BSB8</accession>
<reference evidence="2 3" key="1">
    <citation type="submission" date="2019-03" db="EMBL/GenBank/DDBJ databases">
        <title>Genomic Encyclopedia of Type Strains, Phase III (KMG-III): the genomes of soil and plant-associated and newly described type strains.</title>
        <authorList>
            <person name="Whitman W."/>
        </authorList>
    </citation>
    <scope>NUCLEOTIDE SEQUENCE [LARGE SCALE GENOMIC DNA]</scope>
    <source>
        <strain evidence="2 3">VKM Ac-2573</strain>
    </source>
</reference>
<dbReference type="OrthoDB" id="3729649at2"/>
<dbReference type="InterPro" id="IPR000182">
    <property type="entry name" value="GNAT_dom"/>
</dbReference>
<organism evidence="2 3">
    <name type="scientific">Kribbella pratensis</name>
    <dbReference type="NCBI Taxonomy" id="2512112"/>
    <lineage>
        <taxon>Bacteria</taxon>
        <taxon>Bacillati</taxon>
        <taxon>Actinomycetota</taxon>
        <taxon>Actinomycetes</taxon>
        <taxon>Propionibacteriales</taxon>
        <taxon>Kribbellaceae</taxon>
        <taxon>Kribbella</taxon>
    </lineage>
</organism>
<dbReference type="Gene3D" id="3.40.630.30">
    <property type="match status" value="1"/>
</dbReference>
<name>A0A4R8BSB8_9ACTN</name>
<dbReference type="RefSeq" id="WP_134110016.1">
    <property type="nucleotide sequence ID" value="NZ_SODP01000004.1"/>
</dbReference>
<evidence type="ECO:0000313" key="2">
    <source>
        <dbReference type="EMBL" id="TDW60682.1"/>
    </source>
</evidence>
<proteinExistence type="predicted"/>
<evidence type="ECO:0000313" key="3">
    <source>
        <dbReference type="Proteomes" id="UP000295146"/>
    </source>
</evidence>
<comment type="caution">
    <text evidence="2">The sequence shown here is derived from an EMBL/GenBank/DDBJ whole genome shotgun (WGS) entry which is preliminary data.</text>
</comment>
<feature type="domain" description="N-acetyltransferase" evidence="1">
    <location>
        <begin position="9"/>
        <end position="162"/>
    </location>
</feature>
<dbReference type="Pfam" id="PF00583">
    <property type="entry name" value="Acetyltransf_1"/>
    <property type="match status" value="1"/>
</dbReference>
<dbReference type="SUPFAM" id="SSF55729">
    <property type="entry name" value="Acyl-CoA N-acyltransferases (Nat)"/>
    <property type="match status" value="1"/>
</dbReference>
<sequence length="234" mass="25395">MSLPGLTALSLRDVDDATLARFHAELMVPMFPPAELMTYAELRSELADLAADGTMLLDDGRPVGGIVTEPYLDGRVLLLAYIVVADAMRSHGLGSELLATIAPSSPAAKGRLVLAEIDDPRRHQPGPYGDPARRIGFYQREGWRLLPLPYFQPSLRPTTPRVEGLLLITNSAPEPKVDGSLVADFLEEYFAVCEGAAHLIGDPDYQSLHRAAQGDDGSLQLRSLSDLNAARRLP</sequence>
<dbReference type="EMBL" id="SODP01000004">
    <property type="protein sequence ID" value="TDW60682.1"/>
    <property type="molecule type" value="Genomic_DNA"/>
</dbReference>
<protein>
    <submittedName>
        <fullName evidence="2">Acetyltransferase (GNAT) family protein</fullName>
    </submittedName>
</protein>
<keyword evidence="3" id="KW-1185">Reference proteome</keyword>
<dbReference type="GO" id="GO:0016747">
    <property type="term" value="F:acyltransferase activity, transferring groups other than amino-acyl groups"/>
    <property type="evidence" value="ECO:0007669"/>
    <property type="project" value="InterPro"/>
</dbReference>
<dbReference type="Proteomes" id="UP000295146">
    <property type="component" value="Unassembled WGS sequence"/>
</dbReference>